<gene>
    <name evidence="1" type="ORF">MHEC_41440</name>
</gene>
<dbReference type="EMBL" id="AP024237">
    <property type="protein sequence ID" value="BCO37711.1"/>
    <property type="molecule type" value="Genomic_DNA"/>
</dbReference>
<evidence type="ECO:0000313" key="2">
    <source>
        <dbReference type="Proteomes" id="UP000595446"/>
    </source>
</evidence>
<dbReference type="AlphaFoldDB" id="A0A7R7GXL2"/>
<protein>
    <submittedName>
        <fullName evidence="1">Uncharacterized protein</fullName>
    </submittedName>
</protein>
<proteinExistence type="predicted"/>
<accession>A0A7R7GXL2</accession>
<reference evidence="1 2" key="1">
    <citation type="submission" date="2020-12" db="EMBL/GenBank/DDBJ databases">
        <title>Complete genome sequence of Mycobacterium heckeshornense JCM 15655T, closely related to a pathogenic non-tuberculous mycobacterial species Mycobacterium xenopi.</title>
        <authorList>
            <person name="Yoshida M."/>
            <person name="Fukano H."/>
            <person name="Asakura T."/>
            <person name="Suzuki M."/>
            <person name="Hoshino Y."/>
        </authorList>
    </citation>
    <scope>NUCLEOTIDE SEQUENCE [LARGE SCALE GENOMIC DNA]</scope>
    <source>
        <strain evidence="1 2">JCM 15655</strain>
    </source>
</reference>
<dbReference type="RefSeq" id="WP_264016531.1">
    <property type="nucleotide sequence ID" value="NZ_AP024237.1"/>
</dbReference>
<sequence>MRIRLIDGKELTKLMVRYNVGVQVRETFDLKQIDEDIFEG</sequence>
<keyword evidence="2" id="KW-1185">Reference proteome</keyword>
<dbReference type="Proteomes" id="UP000595446">
    <property type="component" value="Chromosome"/>
</dbReference>
<evidence type="ECO:0000313" key="1">
    <source>
        <dbReference type="EMBL" id="BCO37711.1"/>
    </source>
</evidence>
<name>A0A7R7GXL2_9MYCO</name>
<organism evidence="1 2">
    <name type="scientific">Mycobacterium heckeshornense</name>
    <dbReference type="NCBI Taxonomy" id="110505"/>
    <lineage>
        <taxon>Bacteria</taxon>
        <taxon>Bacillati</taxon>
        <taxon>Actinomycetota</taxon>
        <taxon>Actinomycetes</taxon>
        <taxon>Mycobacteriales</taxon>
        <taxon>Mycobacteriaceae</taxon>
        <taxon>Mycobacterium</taxon>
    </lineage>
</organism>